<gene>
    <name evidence="23" type="ORF">GHT09_016710</name>
    <name evidence="24" type="ORF">MONAX_5E003853</name>
</gene>
<dbReference type="PANTHER" id="PTHR10836">
    <property type="entry name" value="GLYCERALDEHYDE 3-PHOSPHATE DEHYDROGENASE"/>
    <property type="match status" value="1"/>
</dbReference>
<dbReference type="EMBL" id="WJEC01006522">
    <property type="protein sequence ID" value="KAF7472338.1"/>
    <property type="molecule type" value="Genomic_DNA"/>
</dbReference>
<keyword evidence="15" id="KW-0206">Cytoskeleton</keyword>
<keyword evidence="8" id="KW-0808">Transferase</keyword>
<dbReference type="GO" id="GO:0004365">
    <property type="term" value="F:glyceraldehyde-3-phosphate dehydrogenase (NAD+) (phosphorylating) activity"/>
    <property type="evidence" value="ECO:0007669"/>
    <property type="project" value="UniProtKB-EC"/>
</dbReference>
<dbReference type="GO" id="GO:0006096">
    <property type="term" value="P:glycolytic process"/>
    <property type="evidence" value="ECO:0007669"/>
    <property type="project" value="UniProtKB-KW"/>
</dbReference>
<feature type="chain" id="PRO_5033850858" description="glyceraldehyde-3-phosphate dehydrogenase (phosphorylating)" evidence="21">
    <location>
        <begin position="25"/>
        <end position="110"/>
    </location>
</feature>
<sequence length="110" mass="11923">MAPKWSSSLPLLLVSLMFVMGVNHEKYGHRLKIISNAFCTISCLAPPAKVIHDNFGIVEGLMTTDLAITATQKTMGGPFGRQWHDGRGAGQTSSLLPLTLPRLCTRSSLN</sequence>
<dbReference type="InterPro" id="IPR020829">
    <property type="entry name" value="GlycerAld_3-P_DH_cat"/>
</dbReference>
<keyword evidence="16" id="KW-0539">Nucleus</keyword>
<evidence type="ECO:0000256" key="13">
    <source>
        <dbReference type="ARBA" id="ARBA00023027"/>
    </source>
</evidence>
<evidence type="ECO:0000256" key="15">
    <source>
        <dbReference type="ARBA" id="ARBA00023212"/>
    </source>
</evidence>
<evidence type="ECO:0000256" key="7">
    <source>
        <dbReference type="ARBA" id="ARBA00022490"/>
    </source>
</evidence>
<dbReference type="Proteomes" id="UP000662637">
    <property type="component" value="Unassembled WGS sequence"/>
</dbReference>
<feature type="signal peptide" evidence="21">
    <location>
        <begin position="1"/>
        <end position="24"/>
    </location>
</feature>
<keyword evidence="10" id="KW-0702">S-nitrosylation</keyword>
<accession>A0A5E4BZ56</accession>
<evidence type="ECO:0000256" key="14">
    <source>
        <dbReference type="ARBA" id="ARBA00023152"/>
    </source>
</evidence>
<keyword evidence="21" id="KW-0732">Signal</keyword>
<evidence type="ECO:0000256" key="17">
    <source>
        <dbReference type="ARBA" id="ARBA00031890"/>
    </source>
</evidence>
<dbReference type="SUPFAM" id="SSF55347">
    <property type="entry name" value="Glyceraldehyde-3-phosphate dehydrogenase-like, C-terminal domain"/>
    <property type="match status" value="1"/>
</dbReference>
<dbReference type="Proteomes" id="UP000335636">
    <property type="component" value="Unassembled WGS sequence"/>
</dbReference>
<evidence type="ECO:0000256" key="1">
    <source>
        <dbReference type="ARBA" id="ARBA00004123"/>
    </source>
</evidence>
<dbReference type="EC" id="1.2.1.12" evidence="6"/>
<evidence type="ECO:0000256" key="16">
    <source>
        <dbReference type="ARBA" id="ARBA00023242"/>
    </source>
</evidence>
<evidence type="ECO:0000256" key="3">
    <source>
        <dbReference type="ARBA" id="ARBA00004514"/>
    </source>
</evidence>
<evidence type="ECO:0000256" key="8">
    <source>
        <dbReference type="ARBA" id="ARBA00022679"/>
    </source>
</evidence>
<reference evidence="23" key="2">
    <citation type="submission" date="2020-08" db="EMBL/GenBank/DDBJ databases">
        <authorList>
            <person name="Shumante A."/>
            <person name="Zimin A.V."/>
            <person name="Puiu D."/>
            <person name="Salzberg S.L."/>
        </authorList>
    </citation>
    <scope>NUCLEOTIDE SEQUENCE</scope>
    <source>
        <strain evidence="23">WC2-LM</strain>
        <tissue evidence="23">Liver</tissue>
    </source>
</reference>
<name>A0A5E4BZ56_MARMO</name>
<keyword evidence="13" id="KW-0520">NAD</keyword>
<comment type="similarity">
    <text evidence="5">Belongs to the glyceraldehyde-3-phosphate dehydrogenase family.</text>
</comment>
<evidence type="ECO:0000256" key="18">
    <source>
        <dbReference type="ARBA" id="ARBA00046997"/>
    </source>
</evidence>
<dbReference type="InterPro" id="IPR036291">
    <property type="entry name" value="NAD(P)-bd_dom_sf"/>
</dbReference>
<evidence type="ECO:0000256" key="5">
    <source>
        <dbReference type="ARBA" id="ARBA00007406"/>
    </source>
</evidence>
<evidence type="ECO:0000256" key="6">
    <source>
        <dbReference type="ARBA" id="ARBA00013119"/>
    </source>
</evidence>
<comment type="pathway">
    <text evidence="4">Carbohydrate degradation; glycolysis; pyruvate from D-glyceraldehyde 3-phosphate: step 1/5.</text>
</comment>
<evidence type="ECO:0000256" key="9">
    <source>
        <dbReference type="ARBA" id="ARBA00022703"/>
    </source>
</evidence>
<dbReference type="AlphaFoldDB" id="A0A5E4BZ56"/>
<keyword evidence="7" id="KW-0963">Cytoplasm</keyword>
<evidence type="ECO:0000256" key="2">
    <source>
        <dbReference type="ARBA" id="ARBA00004245"/>
    </source>
</evidence>
<organism evidence="24 25">
    <name type="scientific">Marmota monax</name>
    <name type="common">Woodchuck</name>
    <dbReference type="NCBI Taxonomy" id="9995"/>
    <lineage>
        <taxon>Eukaryota</taxon>
        <taxon>Metazoa</taxon>
        <taxon>Chordata</taxon>
        <taxon>Craniata</taxon>
        <taxon>Vertebrata</taxon>
        <taxon>Euteleostomi</taxon>
        <taxon>Mammalia</taxon>
        <taxon>Eutheria</taxon>
        <taxon>Euarchontoglires</taxon>
        <taxon>Glires</taxon>
        <taxon>Rodentia</taxon>
        <taxon>Sciuromorpha</taxon>
        <taxon>Sciuridae</taxon>
        <taxon>Xerinae</taxon>
        <taxon>Marmotini</taxon>
        <taxon>Marmota</taxon>
    </lineage>
</organism>
<dbReference type="EMBL" id="CABDUW010000731">
    <property type="protein sequence ID" value="VTJ74270.1"/>
    <property type="molecule type" value="Genomic_DNA"/>
</dbReference>
<dbReference type="PRINTS" id="PR00078">
    <property type="entry name" value="G3PDHDRGNASE"/>
</dbReference>
<evidence type="ECO:0000256" key="12">
    <source>
        <dbReference type="ARBA" id="ARBA00023002"/>
    </source>
</evidence>
<comment type="catalytic activity">
    <reaction evidence="19">
        <text>D-glyceraldehyde 3-phosphate + phosphate + NAD(+) = (2R)-3-phospho-glyceroyl phosphate + NADH + H(+)</text>
        <dbReference type="Rhea" id="RHEA:10300"/>
        <dbReference type="ChEBI" id="CHEBI:15378"/>
        <dbReference type="ChEBI" id="CHEBI:43474"/>
        <dbReference type="ChEBI" id="CHEBI:57540"/>
        <dbReference type="ChEBI" id="CHEBI:57604"/>
        <dbReference type="ChEBI" id="CHEBI:57945"/>
        <dbReference type="ChEBI" id="CHEBI:59776"/>
        <dbReference type="EC" id="1.2.1.12"/>
    </reaction>
</comment>
<dbReference type="InterPro" id="IPR020831">
    <property type="entry name" value="GlycerAld/Erythrose_P_DH"/>
</dbReference>
<evidence type="ECO:0000256" key="19">
    <source>
        <dbReference type="ARBA" id="ARBA00047698"/>
    </source>
</evidence>
<keyword evidence="12" id="KW-0560">Oxidoreductase</keyword>
<reference evidence="24 25" key="1">
    <citation type="submission" date="2019-04" db="EMBL/GenBank/DDBJ databases">
        <authorList>
            <person name="Alioto T."/>
            <person name="Alioto T."/>
        </authorList>
    </citation>
    <scope>NUCLEOTIDE SEQUENCE [LARGE SCALE GENOMIC DNA]</scope>
</reference>
<dbReference type="GO" id="GO:0005856">
    <property type="term" value="C:cytoskeleton"/>
    <property type="evidence" value="ECO:0007669"/>
    <property type="project" value="UniProtKB-SubCell"/>
</dbReference>
<evidence type="ECO:0000313" key="24">
    <source>
        <dbReference type="EMBL" id="VTJ74270.1"/>
    </source>
</evidence>
<keyword evidence="9" id="KW-0053">Apoptosis</keyword>
<evidence type="ECO:0000313" key="23">
    <source>
        <dbReference type="EMBL" id="KAF7472338.1"/>
    </source>
</evidence>
<keyword evidence="14" id="KW-0324">Glycolysis</keyword>
<dbReference type="GO" id="GO:0006417">
    <property type="term" value="P:regulation of translation"/>
    <property type="evidence" value="ECO:0007669"/>
    <property type="project" value="UniProtKB-KW"/>
</dbReference>
<dbReference type="GO" id="GO:0005634">
    <property type="term" value="C:nucleus"/>
    <property type="evidence" value="ECO:0007669"/>
    <property type="project" value="UniProtKB-SubCell"/>
</dbReference>
<evidence type="ECO:0000256" key="4">
    <source>
        <dbReference type="ARBA" id="ARBA00004869"/>
    </source>
</evidence>
<comment type="subunit">
    <text evidence="18">Homotetramer. Interacts with TPPP; the interaction is direct. Interacts (when S-nitrosylated) with SIAH1; leading to nuclear translocation. Interacts with RILPL1/GOSPEL, leading to prevent the interaction between GAPDH and SIAH1 and prevent nuclear translocation. Interacts with CHP1; the interaction increases the binding of CHP1 with microtubules. Associates with microtubules. Interacts with EIF1AD, USP25, PRKCI and WARS1. Interacts with phosphorylated RPL13A; inhibited by oxidatively-modified low-densitity lipoprotein (LDL(ox)). Component of the GAIT complex. Interacts with FKBP6; leading to inhibit GAPDH catalytic activity. Interacts with TRAF2, promoting TRAF2 ubiquitination. Interacts with TRAF3, promoting TRAF3 ubiquitination.</text>
</comment>
<evidence type="ECO:0000313" key="25">
    <source>
        <dbReference type="Proteomes" id="UP000335636"/>
    </source>
</evidence>
<keyword evidence="25" id="KW-1185">Reference proteome</keyword>
<protein>
    <recommendedName>
        <fullName evidence="6">glyceraldehyde-3-phosphate dehydrogenase (phosphorylating)</fullName>
        <ecNumber evidence="6">1.2.1.12</ecNumber>
    </recommendedName>
    <alternativeName>
        <fullName evidence="17">Peptidyl-cysteine S-nitrosylase GAPDH</fullName>
    </alternativeName>
</protein>
<evidence type="ECO:0000256" key="21">
    <source>
        <dbReference type="SAM" id="SignalP"/>
    </source>
</evidence>
<dbReference type="Gene3D" id="3.30.360.10">
    <property type="entry name" value="Dihydrodipicolinate Reductase, domain 2"/>
    <property type="match status" value="1"/>
</dbReference>
<dbReference type="GO" id="GO:0006915">
    <property type="term" value="P:apoptotic process"/>
    <property type="evidence" value="ECO:0007669"/>
    <property type="project" value="UniProtKB-KW"/>
</dbReference>
<evidence type="ECO:0000256" key="20">
    <source>
        <dbReference type="ARBA" id="ARBA00048005"/>
    </source>
</evidence>
<dbReference type="GO" id="GO:0005829">
    <property type="term" value="C:cytosol"/>
    <property type="evidence" value="ECO:0007669"/>
    <property type="project" value="UniProtKB-SubCell"/>
</dbReference>
<evidence type="ECO:0000259" key="22">
    <source>
        <dbReference type="Pfam" id="PF02800"/>
    </source>
</evidence>
<evidence type="ECO:0000256" key="11">
    <source>
        <dbReference type="ARBA" id="ARBA00022845"/>
    </source>
</evidence>
<dbReference type="GO" id="GO:0016740">
    <property type="term" value="F:transferase activity"/>
    <property type="evidence" value="ECO:0007669"/>
    <property type="project" value="UniProtKB-KW"/>
</dbReference>
<keyword evidence="11" id="KW-0810">Translation regulation</keyword>
<dbReference type="Pfam" id="PF02800">
    <property type="entry name" value="Gp_dh_C"/>
    <property type="match status" value="1"/>
</dbReference>
<feature type="domain" description="Glyceraldehyde 3-phosphate dehydrogenase catalytic" evidence="22">
    <location>
        <begin position="44"/>
        <end position="91"/>
    </location>
</feature>
<comment type="catalytic activity">
    <reaction evidence="20">
        <text>S-nitroso-L-cysteinyl-[GAPDH] + L-cysteinyl-[protein] = L-cysteinyl-[GAPDH] + S-nitroso-L-cysteinyl-[protein]</text>
        <dbReference type="Rhea" id="RHEA:66684"/>
        <dbReference type="Rhea" id="RHEA-COMP:10131"/>
        <dbReference type="Rhea" id="RHEA-COMP:17089"/>
        <dbReference type="Rhea" id="RHEA-COMP:17090"/>
        <dbReference type="Rhea" id="RHEA-COMP:17091"/>
        <dbReference type="ChEBI" id="CHEBI:29950"/>
        <dbReference type="ChEBI" id="CHEBI:149494"/>
    </reaction>
    <physiologicalReaction direction="left-to-right" evidence="20">
        <dbReference type="Rhea" id="RHEA:66685"/>
    </physiologicalReaction>
</comment>
<dbReference type="SUPFAM" id="SSF51735">
    <property type="entry name" value="NAD(P)-binding Rossmann-fold domains"/>
    <property type="match status" value="1"/>
</dbReference>
<comment type="subcellular location">
    <subcellularLocation>
        <location evidence="2">Cytoplasm</location>
        <location evidence="2">Cytoskeleton</location>
    </subcellularLocation>
    <subcellularLocation>
        <location evidence="3">Cytoplasm</location>
        <location evidence="3">Cytosol</location>
    </subcellularLocation>
    <subcellularLocation>
        <location evidence="1">Nucleus</location>
    </subcellularLocation>
</comment>
<evidence type="ECO:0000256" key="10">
    <source>
        <dbReference type="ARBA" id="ARBA00022799"/>
    </source>
</evidence>
<proteinExistence type="inferred from homology"/>
<dbReference type="PANTHER" id="PTHR10836:SF111">
    <property type="entry name" value="GLYCERALDEHYDE-3-PHOSPHATE DEHYDROGENASE"/>
    <property type="match status" value="1"/>
</dbReference>